<name>A0A2U3MU79_9GAMM</name>
<keyword evidence="6" id="KW-1185">Reference proteome</keyword>
<dbReference type="InParanoid" id="A0A2U3MU79"/>
<dbReference type="Proteomes" id="UP000245974">
    <property type="component" value="Unassembled WGS sequence"/>
</dbReference>
<dbReference type="PANTHER" id="PTHR44942:SF4">
    <property type="entry name" value="METHYLTRANSFERASE TYPE 11 DOMAIN-CONTAINING PROTEIN"/>
    <property type="match status" value="1"/>
</dbReference>
<keyword evidence="3 5" id="KW-0808">Transferase</keyword>
<reference evidence="6" key="1">
    <citation type="submission" date="2018-03" db="EMBL/GenBank/DDBJ databases">
        <authorList>
            <person name="Blom J."/>
        </authorList>
    </citation>
    <scope>NUCLEOTIDE SEQUENCE [LARGE SCALE GENOMIC DNA]</scope>
    <source>
        <strain evidence="6">KPC-SM-21</strain>
    </source>
</reference>
<proteinExistence type="inferred from homology"/>
<dbReference type="RefSeq" id="WP_121972566.1">
    <property type="nucleotide sequence ID" value="NZ_OOGT01000004.1"/>
</dbReference>
<evidence type="ECO:0000256" key="3">
    <source>
        <dbReference type="ARBA" id="ARBA00022679"/>
    </source>
</evidence>
<evidence type="ECO:0000256" key="1">
    <source>
        <dbReference type="ARBA" id="ARBA00008361"/>
    </source>
</evidence>
<sequence length="253" mass="29263">MKTQHKLNQEQYQDKSEAYLHSSVHAEGQEFGKMRMLIQQHKLKNILDLGCGGGHVTYQIAAYADQVIAYDLTPEMVKLVQQQSKQKNFSHVIGQVGSAEQLAFDAATFDCIISRYSAHHWQNVGQAMLEMNRVLKQHGKIIIFDILGHSNPVFDSFLQSIEMIRDPSHVRDYSLQEWTHFAEYAGFRIETIEKQHVALNFQHWVQRMQTPIEAINTIRYLQQAVSDEVRKYYQIQDDGSFTSEALYLVLSKN</sequence>
<dbReference type="InterPro" id="IPR013216">
    <property type="entry name" value="Methyltransf_11"/>
</dbReference>
<dbReference type="Pfam" id="PF08241">
    <property type="entry name" value="Methyltransf_11"/>
    <property type="match status" value="1"/>
</dbReference>
<dbReference type="OrthoDB" id="529208at2"/>
<dbReference type="CDD" id="cd02440">
    <property type="entry name" value="AdoMet_MTases"/>
    <property type="match status" value="1"/>
</dbReference>
<dbReference type="InterPro" id="IPR029063">
    <property type="entry name" value="SAM-dependent_MTases_sf"/>
</dbReference>
<protein>
    <submittedName>
        <fullName evidence="5">Putative methyltransferase YcgJ</fullName>
        <ecNumber evidence="5">2.1.1.-</ecNumber>
    </submittedName>
</protein>
<dbReference type="GO" id="GO:0008757">
    <property type="term" value="F:S-adenosylmethionine-dependent methyltransferase activity"/>
    <property type="evidence" value="ECO:0007669"/>
    <property type="project" value="InterPro"/>
</dbReference>
<organism evidence="5 6">
    <name type="scientific">Acinetobacter stercoris</name>
    <dbReference type="NCBI Taxonomy" id="2126983"/>
    <lineage>
        <taxon>Bacteria</taxon>
        <taxon>Pseudomonadati</taxon>
        <taxon>Pseudomonadota</taxon>
        <taxon>Gammaproteobacteria</taxon>
        <taxon>Moraxellales</taxon>
        <taxon>Moraxellaceae</taxon>
        <taxon>Acinetobacter</taxon>
    </lineage>
</organism>
<keyword evidence="2 5" id="KW-0489">Methyltransferase</keyword>
<evidence type="ECO:0000313" key="6">
    <source>
        <dbReference type="Proteomes" id="UP000245974"/>
    </source>
</evidence>
<gene>
    <name evidence="5" type="primary">ycgJ_1</name>
    <name evidence="5" type="ORF">KPC_0175</name>
</gene>
<dbReference type="InterPro" id="IPR051052">
    <property type="entry name" value="Diverse_substrate_MTase"/>
</dbReference>
<feature type="domain" description="Methyltransferase type 11" evidence="4">
    <location>
        <begin position="47"/>
        <end position="143"/>
    </location>
</feature>
<dbReference type="EC" id="2.1.1.-" evidence="5"/>
<dbReference type="Gene3D" id="3.40.50.150">
    <property type="entry name" value="Vaccinia Virus protein VP39"/>
    <property type="match status" value="1"/>
</dbReference>
<accession>A0A2U3MU79</accession>
<evidence type="ECO:0000259" key="4">
    <source>
        <dbReference type="Pfam" id="PF08241"/>
    </source>
</evidence>
<dbReference type="AlphaFoldDB" id="A0A2U3MU79"/>
<evidence type="ECO:0000313" key="5">
    <source>
        <dbReference type="EMBL" id="SPL68997.1"/>
    </source>
</evidence>
<dbReference type="SUPFAM" id="SSF53335">
    <property type="entry name" value="S-adenosyl-L-methionine-dependent methyltransferases"/>
    <property type="match status" value="1"/>
</dbReference>
<dbReference type="PANTHER" id="PTHR44942">
    <property type="entry name" value="METHYLTRANSF_11 DOMAIN-CONTAINING PROTEIN"/>
    <property type="match status" value="1"/>
</dbReference>
<dbReference type="EMBL" id="OOGT01000004">
    <property type="protein sequence ID" value="SPL68997.1"/>
    <property type="molecule type" value="Genomic_DNA"/>
</dbReference>
<dbReference type="GO" id="GO:0032259">
    <property type="term" value="P:methylation"/>
    <property type="evidence" value="ECO:0007669"/>
    <property type="project" value="UniProtKB-KW"/>
</dbReference>
<dbReference type="FunCoup" id="A0A2U3MU79">
    <property type="interactions" value="51"/>
</dbReference>
<comment type="similarity">
    <text evidence="1">Belongs to the methyltransferase superfamily.</text>
</comment>
<evidence type="ECO:0000256" key="2">
    <source>
        <dbReference type="ARBA" id="ARBA00022603"/>
    </source>
</evidence>